<sequence length="59" mass="6632">MKAVDGFIARENGSVDWLSTGEDVGNEEYGYQDFMNSVDALVMGRNSYELVLTFGSWPY</sequence>
<dbReference type="SUPFAM" id="SSF53597">
    <property type="entry name" value="Dihydrofolate reductase-like"/>
    <property type="match status" value="1"/>
</dbReference>
<comment type="caution">
    <text evidence="1">The sequence shown here is derived from an EMBL/GenBank/DDBJ whole genome shotgun (WGS) entry which is preliminary data.</text>
</comment>
<reference evidence="1" key="1">
    <citation type="journal article" date="2014" name="Front. Microbiol.">
        <title>High frequency of phylogenetically diverse reductive dehalogenase-homologous genes in deep subseafloor sedimentary metagenomes.</title>
        <authorList>
            <person name="Kawai M."/>
            <person name="Futagami T."/>
            <person name="Toyoda A."/>
            <person name="Takaki Y."/>
            <person name="Nishi S."/>
            <person name="Hori S."/>
            <person name="Arai W."/>
            <person name="Tsubouchi T."/>
            <person name="Morono Y."/>
            <person name="Uchiyama I."/>
            <person name="Ito T."/>
            <person name="Fujiyama A."/>
            <person name="Inagaki F."/>
            <person name="Takami H."/>
        </authorList>
    </citation>
    <scope>NUCLEOTIDE SEQUENCE</scope>
    <source>
        <strain evidence="1">Expedition CK06-06</strain>
    </source>
</reference>
<dbReference type="InterPro" id="IPR024072">
    <property type="entry name" value="DHFR-like_dom_sf"/>
</dbReference>
<protein>
    <recommendedName>
        <fullName evidence="2">Bacterial bifunctional deaminase-reductase C-terminal domain-containing protein</fullName>
    </recommendedName>
</protein>
<accession>X0TDC7</accession>
<dbReference type="EMBL" id="BARS01010229">
    <property type="protein sequence ID" value="GAF91224.1"/>
    <property type="molecule type" value="Genomic_DNA"/>
</dbReference>
<dbReference type="AlphaFoldDB" id="X0TDC7"/>
<evidence type="ECO:0008006" key="2">
    <source>
        <dbReference type="Google" id="ProtNLM"/>
    </source>
</evidence>
<name>X0TDC7_9ZZZZ</name>
<evidence type="ECO:0000313" key="1">
    <source>
        <dbReference type="EMBL" id="GAF91224.1"/>
    </source>
</evidence>
<proteinExistence type="predicted"/>
<dbReference type="Gene3D" id="3.40.430.10">
    <property type="entry name" value="Dihydrofolate Reductase, subunit A"/>
    <property type="match status" value="1"/>
</dbReference>
<gene>
    <name evidence="1" type="ORF">S01H1_19020</name>
</gene>
<organism evidence="1">
    <name type="scientific">marine sediment metagenome</name>
    <dbReference type="NCBI Taxonomy" id="412755"/>
    <lineage>
        <taxon>unclassified sequences</taxon>
        <taxon>metagenomes</taxon>
        <taxon>ecological metagenomes</taxon>
    </lineage>
</organism>